<feature type="compositionally biased region" description="Low complexity" evidence="3">
    <location>
        <begin position="32"/>
        <end position="45"/>
    </location>
</feature>
<dbReference type="OrthoDB" id="750498at2759"/>
<protein>
    <recommendedName>
        <fullName evidence="4">SMAX1-like nucleotide binding domain-containing protein</fullName>
    </recommendedName>
</protein>
<organism evidence="5 6">
    <name type="scientific">Carnegiea gigantea</name>
    <dbReference type="NCBI Taxonomy" id="171969"/>
    <lineage>
        <taxon>Eukaryota</taxon>
        <taxon>Viridiplantae</taxon>
        <taxon>Streptophyta</taxon>
        <taxon>Embryophyta</taxon>
        <taxon>Tracheophyta</taxon>
        <taxon>Spermatophyta</taxon>
        <taxon>Magnoliopsida</taxon>
        <taxon>eudicotyledons</taxon>
        <taxon>Gunneridae</taxon>
        <taxon>Pentapetalae</taxon>
        <taxon>Caryophyllales</taxon>
        <taxon>Cactineae</taxon>
        <taxon>Cactaceae</taxon>
        <taxon>Cactoideae</taxon>
        <taxon>Echinocereeae</taxon>
        <taxon>Carnegiea</taxon>
    </lineage>
</organism>
<sequence>MREAGFSSTLVKGKVEQAMSLELASQNHVSNNDDNNNNNNNNNNNRIKPEDQGSDDSSSNLLSVPQSEAELKTVKPQPSDQGGVRNEDVMSVMESFMSSKKRNSLVVGECVETLEGIVREVIDRVKNGVNNDKGLKGLKFVQFSVSSFVHLSREEVDQRVGELNCLVKSCVGNDKWVVLYLGDLNWATNEFRSNSGGNYNNIPGEQHRPRRSSSCPIEHIGMEIEKFVLGYIECGKLWLLGIVTFQTYMRCKSGQPSLEASWGLHAITIPSGSLSLSLLPDGDPYNPLISSKKAEMSRSWLMPEGQGSSTLMNMEAQSPKAVLVIATVSVKDQPKRWGLIYTLAPQSPSTSSFERTLSFSSISPSSTSSNFAYDLSHLKLQPSHQNIEPRNIWVNEPLNKTHEKTFTLYIQDHEDHPRQEKHYAFISSDPNSTPTSTSSSDIMNQMESQCISRRFKEYTAENVKTLCHALEKNVPHYKDAIYDVVSTVLHCRSGMTRRKGCHEQRIKEETWLFFQGVDLDAKEKVARELARLIFRSQEKFVPIGLSSFSSTREDSLEDSRNKRLRDEQSCSYMERFAEAVSSDPHRVFFIEDIKQADYSSQIGIKKAIERGRIPTYVSGEEVSFCDAIIILSCESFSSRSRACSPSIMHKADVQPEERDQKITNKGDASQGEITSPSISLDLNISINDEDGHDDANGSQSQSIDEIGLLASVDRCIIFKNHHEF</sequence>
<feature type="compositionally biased region" description="Basic and acidic residues" evidence="3">
    <location>
        <begin position="651"/>
        <end position="664"/>
    </location>
</feature>
<evidence type="ECO:0000259" key="4">
    <source>
        <dbReference type="Pfam" id="PF23569"/>
    </source>
</evidence>
<dbReference type="PANTHER" id="PTHR43572:SF31">
    <property type="entry name" value="PROTEIN SMAX1-LIKE 3"/>
    <property type="match status" value="1"/>
</dbReference>
<feature type="domain" description="SMAX1-like nucleotide binding" evidence="4">
    <location>
        <begin position="86"/>
        <end position="278"/>
    </location>
</feature>
<comment type="similarity">
    <text evidence="1">Belongs to the ClpA/ClpB family.</text>
</comment>
<reference evidence="5" key="1">
    <citation type="submission" date="2022-04" db="EMBL/GenBank/DDBJ databases">
        <title>Carnegiea gigantea Genome sequencing and assembly v2.</title>
        <authorList>
            <person name="Copetti D."/>
            <person name="Sanderson M.J."/>
            <person name="Burquez A."/>
            <person name="Wojciechowski M.F."/>
        </authorList>
    </citation>
    <scope>NUCLEOTIDE SEQUENCE</scope>
    <source>
        <strain evidence="5">SGP5-SGP5p</strain>
        <tissue evidence="5">Aerial part</tissue>
    </source>
</reference>
<dbReference type="InterPro" id="IPR051650">
    <property type="entry name" value="SL_signaling_regulator"/>
</dbReference>
<evidence type="ECO:0000256" key="1">
    <source>
        <dbReference type="ARBA" id="ARBA00008675"/>
    </source>
</evidence>
<feature type="region of interest" description="Disordered" evidence="3">
    <location>
        <begin position="651"/>
        <end position="674"/>
    </location>
</feature>
<keyword evidence="6" id="KW-1185">Reference proteome</keyword>
<evidence type="ECO:0000313" key="6">
    <source>
        <dbReference type="Proteomes" id="UP001153076"/>
    </source>
</evidence>
<dbReference type="Pfam" id="PF23569">
    <property type="entry name" value="NBD_SMAX1"/>
    <property type="match status" value="1"/>
</dbReference>
<dbReference type="PANTHER" id="PTHR43572">
    <property type="entry name" value="CHAPERONE PROTEIN CLPD, CHLOROPLASTIC"/>
    <property type="match status" value="1"/>
</dbReference>
<evidence type="ECO:0000256" key="2">
    <source>
        <dbReference type="ARBA" id="ARBA00022737"/>
    </source>
</evidence>
<dbReference type="EMBL" id="JAKOGI010000634">
    <property type="protein sequence ID" value="KAJ8432112.1"/>
    <property type="molecule type" value="Genomic_DNA"/>
</dbReference>
<evidence type="ECO:0000256" key="3">
    <source>
        <dbReference type="SAM" id="MobiDB-lite"/>
    </source>
</evidence>
<accession>A0A9Q1JW44</accession>
<dbReference type="InterPro" id="IPR058680">
    <property type="entry name" value="NBD_SMAX1-like"/>
</dbReference>
<dbReference type="AlphaFoldDB" id="A0A9Q1JW44"/>
<evidence type="ECO:0000313" key="5">
    <source>
        <dbReference type="EMBL" id="KAJ8432112.1"/>
    </source>
</evidence>
<comment type="caution">
    <text evidence="5">The sequence shown here is derived from an EMBL/GenBank/DDBJ whole genome shotgun (WGS) entry which is preliminary data.</text>
</comment>
<name>A0A9Q1JW44_9CARY</name>
<keyword evidence="2" id="KW-0677">Repeat</keyword>
<dbReference type="Gene3D" id="3.40.50.300">
    <property type="entry name" value="P-loop containing nucleotide triphosphate hydrolases"/>
    <property type="match status" value="1"/>
</dbReference>
<gene>
    <name evidence="5" type="ORF">Cgig2_027300</name>
</gene>
<feature type="region of interest" description="Disordered" evidence="3">
    <location>
        <begin position="28"/>
        <end position="63"/>
    </location>
</feature>
<dbReference type="InterPro" id="IPR027417">
    <property type="entry name" value="P-loop_NTPase"/>
</dbReference>
<dbReference type="Proteomes" id="UP001153076">
    <property type="component" value="Unassembled WGS sequence"/>
</dbReference>
<proteinExistence type="inferred from homology"/>